<organism evidence="7 8">
    <name type="scientific">Coccomyxa subellipsoidea</name>
    <dbReference type="NCBI Taxonomy" id="248742"/>
    <lineage>
        <taxon>Eukaryota</taxon>
        <taxon>Viridiplantae</taxon>
        <taxon>Chlorophyta</taxon>
        <taxon>core chlorophytes</taxon>
        <taxon>Trebouxiophyceae</taxon>
        <taxon>Trebouxiophyceae incertae sedis</taxon>
        <taxon>Coccomyxaceae</taxon>
        <taxon>Coccomyxa</taxon>
    </lineage>
</organism>
<dbReference type="PANTHER" id="PTHR36971:SF3">
    <property type="entry name" value="C3H1-TYPE DOMAIN-CONTAINING PROTEIN"/>
    <property type="match status" value="1"/>
</dbReference>
<dbReference type="PROSITE" id="PS50103">
    <property type="entry name" value="ZF_C3H1"/>
    <property type="match status" value="1"/>
</dbReference>
<keyword evidence="3 4" id="KW-0862">Zinc</keyword>
<feature type="domain" description="C3H1-type" evidence="6">
    <location>
        <begin position="24"/>
        <end position="51"/>
    </location>
</feature>
<evidence type="ECO:0000313" key="7">
    <source>
        <dbReference type="EMBL" id="KAK9908082.1"/>
    </source>
</evidence>
<dbReference type="Gene3D" id="4.10.1000.10">
    <property type="entry name" value="Zinc finger, CCCH-type"/>
    <property type="match status" value="1"/>
</dbReference>
<evidence type="ECO:0000256" key="4">
    <source>
        <dbReference type="PROSITE-ProRule" id="PRU00723"/>
    </source>
</evidence>
<evidence type="ECO:0000256" key="3">
    <source>
        <dbReference type="ARBA" id="ARBA00022833"/>
    </source>
</evidence>
<dbReference type="InterPro" id="IPR025714">
    <property type="entry name" value="Methyltranfer_dom"/>
</dbReference>
<keyword evidence="8" id="KW-1185">Reference proteome</keyword>
<evidence type="ECO:0000259" key="6">
    <source>
        <dbReference type="PROSITE" id="PS50103"/>
    </source>
</evidence>
<dbReference type="SUPFAM" id="SSF53335">
    <property type="entry name" value="S-adenosyl-L-methionine-dependent methyltransferases"/>
    <property type="match status" value="1"/>
</dbReference>
<comment type="caution">
    <text evidence="7">The sequence shown here is derived from an EMBL/GenBank/DDBJ whole genome shotgun (WGS) entry which is preliminary data.</text>
</comment>
<dbReference type="Proteomes" id="UP001491310">
    <property type="component" value="Unassembled WGS sequence"/>
</dbReference>
<dbReference type="Pfam" id="PF00642">
    <property type="entry name" value="zf-CCCH"/>
    <property type="match status" value="1"/>
</dbReference>
<accession>A0ABR2YM87</accession>
<protein>
    <recommendedName>
        <fullName evidence="6">C3H1-type domain-containing protein</fullName>
    </recommendedName>
</protein>
<evidence type="ECO:0000256" key="5">
    <source>
        <dbReference type="SAM" id="MobiDB-lite"/>
    </source>
</evidence>
<reference evidence="7 8" key="1">
    <citation type="journal article" date="2024" name="Nat. Commun.">
        <title>Phylogenomics reveals the evolutionary origins of lichenization in chlorophyte algae.</title>
        <authorList>
            <person name="Puginier C."/>
            <person name="Libourel C."/>
            <person name="Otte J."/>
            <person name="Skaloud P."/>
            <person name="Haon M."/>
            <person name="Grisel S."/>
            <person name="Petersen M."/>
            <person name="Berrin J.G."/>
            <person name="Delaux P.M."/>
            <person name="Dal Grande F."/>
            <person name="Keller J."/>
        </authorList>
    </citation>
    <scope>NUCLEOTIDE SEQUENCE [LARGE SCALE GENOMIC DNA]</scope>
    <source>
        <strain evidence="7 8">SAG 216-7</strain>
    </source>
</reference>
<sequence>MQHQLNDETVVHKNGGGQPNGEQSAQRQLCKFHINGRCAKGASCPFLHVDVHAAPRVRQAWIADRRQHRHRMAAEAGDPHAGGAQRKRQRAAIFAQWLLDTFGHDALNKGTGVLDIAGGSGSLSFCLQTVHGVRCTTIDPRPAKLSKDAHRHLARIRAEAAGAAAGSFMSLLDSNAACESLWGCLEQDASSAANDLSSVRLSEGRPAHSQDSLQGTLPDHIEAEFNKELWNGEHAPRLQAASLVVGLHPDQATDSIVKFAVEHKKAFAVVPCCVFPRLFKHRRLKGSVPVIVHAELVEYLRQLGGQSSQVDHLEFEGMNQVVFRK</sequence>
<evidence type="ECO:0000256" key="2">
    <source>
        <dbReference type="ARBA" id="ARBA00022771"/>
    </source>
</evidence>
<dbReference type="InterPro" id="IPR036855">
    <property type="entry name" value="Znf_CCCH_sf"/>
</dbReference>
<dbReference type="InterPro" id="IPR029063">
    <property type="entry name" value="SAM-dependent_MTases_sf"/>
</dbReference>
<dbReference type="InterPro" id="IPR000571">
    <property type="entry name" value="Znf_CCCH"/>
</dbReference>
<proteinExistence type="predicted"/>
<feature type="zinc finger region" description="C3H1-type" evidence="4">
    <location>
        <begin position="24"/>
        <end position="51"/>
    </location>
</feature>
<evidence type="ECO:0000256" key="1">
    <source>
        <dbReference type="ARBA" id="ARBA00022723"/>
    </source>
</evidence>
<feature type="region of interest" description="Disordered" evidence="5">
    <location>
        <begin position="196"/>
        <end position="215"/>
    </location>
</feature>
<dbReference type="SMART" id="SM00356">
    <property type="entry name" value="ZnF_C3H1"/>
    <property type="match status" value="1"/>
</dbReference>
<keyword evidence="1 4" id="KW-0479">Metal-binding</keyword>
<gene>
    <name evidence="7" type="ORF">WJX75_002561</name>
</gene>
<dbReference type="Pfam" id="PF13679">
    <property type="entry name" value="Methyltransf_32"/>
    <property type="match status" value="1"/>
</dbReference>
<dbReference type="SUPFAM" id="SSF90229">
    <property type="entry name" value="CCCH zinc finger"/>
    <property type="match status" value="1"/>
</dbReference>
<name>A0ABR2YM87_9CHLO</name>
<feature type="compositionally biased region" description="Basic and acidic residues" evidence="5">
    <location>
        <begin position="1"/>
        <end position="11"/>
    </location>
</feature>
<dbReference type="EMBL" id="JALJOT010000008">
    <property type="protein sequence ID" value="KAK9908082.1"/>
    <property type="molecule type" value="Genomic_DNA"/>
</dbReference>
<feature type="region of interest" description="Disordered" evidence="5">
    <location>
        <begin position="66"/>
        <end position="86"/>
    </location>
</feature>
<feature type="region of interest" description="Disordered" evidence="5">
    <location>
        <begin position="1"/>
        <end position="24"/>
    </location>
</feature>
<keyword evidence="2 4" id="KW-0863">Zinc-finger</keyword>
<dbReference type="PANTHER" id="PTHR36971">
    <property type="entry name" value="UNNAMED PRODUCT"/>
    <property type="match status" value="1"/>
</dbReference>
<evidence type="ECO:0000313" key="8">
    <source>
        <dbReference type="Proteomes" id="UP001491310"/>
    </source>
</evidence>